<dbReference type="EMBL" id="JABWUV010000018">
    <property type="protein sequence ID" value="KAF6290933.1"/>
    <property type="molecule type" value="Genomic_DNA"/>
</dbReference>
<sequence>MASGSLCVFEESGFGELSNRIHPLAQEEAPVPAARGEPLGLVSQTCVCAPLPMLSASPCLSSSPQINAPPPPAPTRLSVAPCPQSMCAPHELCLKRANICVRGAVSLLGPRRESCSVHPSLLPALPQPRGAPIFRMSPFLFLPKQGLPGQGGSIVSGVGVGDMKDQVWS</sequence>
<evidence type="ECO:0000313" key="2">
    <source>
        <dbReference type="Proteomes" id="UP000527355"/>
    </source>
</evidence>
<evidence type="ECO:0000313" key="1">
    <source>
        <dbReference type="EMBL" id="KAF6290933.1"/>
    </source>
</evidence>
<dbReference type="Proteomes" id="UP000527355">
    <property type="component" value="Unassembled WGS sequence"/>
</dbReference>
<proteinExistence type="predicted"/>
<comment type="caution">
    <text evidence="1">The sequence shown here is derived from an EMBL/GenBank/DDBJ whole genome shotgun (WGS) entry which is preliminary data.</text>
</comment>
<protein>
    <submittedName>
        <fullName evidence="1">Uncharacterized protein</fullName>
    </submittedName>
</protein>
<reference evidence="1 2" key="1">
    <citation type="journal article" date="2020" name="Nature">
        <title>Six reference-quality genomes reveal evolution of bat adaptations.</title>
        <authorList>
            <person name="Jebb D."/>
            <person name="Huang Z."/>
            <person name="Pippel M."/>
            <person name="Hughes G.M."/>
            <person name="Lavrichenko K."/>
            <person name="Devanna P."/>
            <person name="Winkler S."/>
            <person name="Jermiin L.S."/>
            <person name="Skirmuntt E.C."/>
            <person name="Katzourakis A."/>
            <person name="Burkitt-Gray L."/>
            <person name="Ray D.A."/>
            <person name="Sullivan K.A.M."/>
            <person name="Roscito J.G."/>
            <person name="Kirilenko B.M."/>
            <person name="Davalos L.M."/>
            <person name="Corthals A.P."/>
            <person name="Power M.L."/>
            <person name="Jones G."/>
            <person name="Ransome R.D."/>
            <person name="Dechmann D.K.N."/>
            <person name="Locatelli A.G."/>
            <person name="Puechmaille S.J."/>
            <person name="Fedrigo O."/>
            <person name="Jarvis E.D."/>
            <person name="Hiller M."/>
            <person name="Vernes S.C."/>
            <person name="Myers E.W."/>
            <person name="Teeling E.C."/>
        </authorList>
    </citation>
    <scope>NUCLEOTIDE SEQUENCE [LARGE SCALE GENOMIC DNA]</scope>
    <source>
        <strain evidence="1">MMyoMyo1</strain>
        <tissue evidence="1">Flight muscle</tissue>
    </source>
</reference>
<organism evidence="1 2">
    <name type="scientific">Myotis myotis</name>
    <name type="common">Greater mouse-eared bat</name>
    <name type="synonym">Vespertilio myotis</name>
    <dbReference type="NCBI Taxonomy" id="51298"/>
    <lineage>
        <taxon>Eukaryota</taxon>
        <taxon>Metazoa</taxon>
        <taxon>Chordata</taxon>
        <taxon>Craniata</taxon>
        <taxon>Vertebrata</taxon>
        <taxon>Euteleostomi</taxon>
        <taxon>Mammalia</taxon>
        <taxon>Eutheria</taxon>
        <taxon>Laurasiatheria</taxon>
        <taxon>Chiroptera</taxon>
        <taxon>Yangochiroptera</taxon>
        <taxon>Vespertilionidae</taxon>
        <taxon>Myotis</taxon>
    </lineage>
</organism>
<keyword evidence="2" id="KW-1185">Reference proteome</keyword>
<accession>A0A7J7SRS8</accession>
<name>A0A7J7SRS8_MYOMY</name>
<dbReference type="AlphaFoldDB" id="A0A7J7SRS8"/>
<gene>
    <name evidence="1" type="ORF">mMyoMyo1_009324</name>
</gene>